<keyword evidence="2" id="KW-1185">Reference proteome</keyword>
<gene>
    <name evidence="1" type="ORF">VNO77_08028</name>
</gene>
<sequence length="181" mass="20424">MHGKVGGTASILPYTLHCIIFDVPRHSEFKLTFLGILPSIGFSKLSLLACGDSSWEMNAGSGPRETYTTDHQHTSAYDMPSFLDTQSRHSHTVLAFLMEWEDQPVRRPAQVSPSNVLGKVRFSSLRQWSMKMGFPELFSHRFAFRDSENVAKFFLSIFNSLSSPILRFSNQPPTTFLGSFI</sequence>
<proteinExistence type="predicted"/>
<reference evidence="1 2" key="1">
    <citation type="submission" date="2024-01" db="EMBL/GenBank/DDBJ databases">
        <title>The genomes of 5 underutilized Papilionoideae crops provide insights into root nodulation and disease resistanc.</title>
        <authorList>
            <person name="Jiang F."/>
        </authorList>
    </citation>
    <scope>NUCLEOTIDE SEQUENCE [LARGE SCALE GENOMIC DNA]</scope>
    <source>
        <strain evidence="1">LVBAO_FW01</strain>
        <tissue evidence="1">Leaves</tissue>
    </source>
</reference>
<evidence type="ECO:0000313" key="1">
    <source>
        <dbReference type="EMBL" id="KAK7350014.1"/>
    </source>
</evidence>
<dbReference type="AlphaFoldDB" id="A0AAN9QWF2"/>
<evidence type="ECO:0000313" key="2">
    <source>
        <dbReference type="Proteomes" id="UP001367508"/>
    </source>
</evidence>
<organism evidence="1 2">
    <name type="scientific">Canavalia gladiata</name>
    <name type="common">Sword bean</name>
    <name type="synonym">Dolichos gladiatus</name>
    <dbReference type="NCBI Taxonomy" id="3824"/>
    <lineage>
        <taxon>Eukaryota</taxon>
        <taxon>Viridiplantae</taxon>
        <taxon>Streptophyta</taxon>
        <taxon>Embryophyta</taxon>
        <taxon>Tracheophyta</taxon>
        <taxon>Spermatophyta</taxon>
        <taxon>Magnoliopsida</taxon>
        <taxon>eudicotyledons</taxon>
        <taxon>Gunneridae</taxon>
        <taxon>Pentapetalae</taxon>
        <taxon>rosids</taxon>
        <taxon>fabids</taxon>
        <taxon>Fabales</taxon>
        <taxon>Fabaceae</taxon>
        <taxon>Papilionoideae</taxon>
        <taxon>50 kb inversion clade</taxon>
        <taxon>NPAAA clade</taxon>
        <taxon>indigoferoid/millettioid clade</taxon>
        <taxon>Phaseoleae</taxon>
        <taxon>Canavalia</taxon>
    </lineage>
</organism>
<protein>
    <submittedName>
        <fullName evidence="1">Uncharacterized protein</fullName>
    </submittedName>
</protein>
<comment type="caution">
    <text evidence="1">The sequence shown here is derived from an EMBL/GenBank/DDBJ whole genome shotgun (WGS) entry which is preliminary data.</text>
</comment>
<dbReference type="EMBL" id="JAYMYQ010000002">
    <property type="protein sequence ID" value="KAK7350014.1"/>
    <property type="molecule type" value="Genomic_DNA"/>
</dbReference>
<dbReference type="Proteomes" id="UP001367508">
    <property type="component" value="Unassembled WGS sequence"/>
</dbReference>
<name>A0AAN9QWF2_CANGL</name>
<accession>A0AAN9QWF2</accession>